<feature type="domain" description="EngA-type G" evidence="8">
    <location>
        <begin position="178"/>
        <end position="353"/>
    </location>
</feature>
<accession>A0A3B1BZ96</accession>
<keyword evidence="4" id="KW-0677">Repeat</keyword>
<dbReference type="FunFam" id="3.40.50.300:FF:000057">
    <property type="entry name" value="GTPase Der"/>
    <property type="match status" value="1"/>
</dbReference>
<dbReference type="Gene3D" id="3.30.300.20">
    <property type="match status" value="1"/>
</dbReference>
<keyword evidence="5" id="KW-0547">Nucleotide-binding</keyword>
<dbReference type="InterPro" id="IPR032859">
    <property type="entry name" value="KH_dom-like"/>
</dbReference>
<dbReference type="PANTHER" id="PTHR43834">
    <property type="entry name" value="GTPASE DER"/>
    <property type="match status" value="1"/>
</dbReference>
<evidence type="ECO:0000256" key="7">
    <source>
        <dbReference type="ARBA" id="ARBA00032345"/>
    </source>
</evidence>
<dbReference type="InterPro" id="IPR027417">
    <property type="entry name" value="P-loop_NTPase"/>
</dbReference>
<gene>
    <name evidence="9" type="ORF">MNBD_NITROSPINAE01-1356</name>
</gene>
<dbReference type="AlphaFoldDB" id="A0A3B1BZ96"/>
<evidence type="ECO:0000256" key="4">
    <source>
        <dbReference type="ARBA" id="ARBA00022737"/>
    </source>
</evidence>
<dbReference type="InterPro" id="IPR005225">
    <property type="entry name" value="Small_GTP-bd"/>
</dbReference>
<dbReference type="InterPro" id="IPR016484">
    <property type="entry name" value="GTPase_Der"/>
</dbReference>
<reference evidence="9" key="1">
    <citation type="submission" date="2018-06" db="EMBL/GenBank/DDBJ databases">
        <authorList>
            <person name="Zhirakovskaya E."/>
        </authorList>
    </citation>
    <scope>NUCLEOTIDE SEQUENCE</scope>
</reference>
<keyword evidence="6" id="KW-0342">GTP-binding</keyword>
<evidence type="ECO:0000256" key="5">
    <source>
        <dbReference type="ARBA" id="ARBA00022741"/>
    </source>
</evidence>
<dbReference type="PROSITE" id="PS51712">
    <property type="entry name" value="G_ENGA"/>
    <property type="match status" value="2"/>
</dbReference>
<dbReference type="GO" id="GO:0005525">
    <property type="term" value="F:GTP binding"/>
    <property type="evidence" value="ECO:0007669"/>
    <property type="project" value="UniProtKB-KW"/>
</dbReference>
<name>A0A3B1BZ96_9ZZZZ</name>
<dbReference type="Gene3D" id="3.40.50.300">
    <property type="entry name" value="P-loop containing nucleotide triphosphate hydrolases"/>
    <property type="match status" value="2"/>
</dbReference>
<dbReference type="InterPro" id="IPR006073">
    <property type="entry name" value="GTP-bd"/>
</dbReference>
<dbReference type="Pfam" id="PF01926">
    <property type="entry name" value="MMR_HSR1"/>
    <property type="match status" value="2"/>
</dbReference>
<dbReference type="NCBIfam" id="TIGR03594">
    <property type="entry name" value="GTPase_EngA"/>
    <property type="match status" value="1"/>
</dbReference>
<feature type="domain" description="EngA-type G" evidence="8">
    <location>
        <begin position="2"/>
        <end position="166"/>
    </location>
</feature>
<dbReference type="HAMAP" id="MF_00195">
    <property type="entry name" value="GTPase_Der"/>
    <property type="match status" value="1"/>
</dbReference>
<organism evidence="9">
    <name type="scientific">hydrothermal vent metagenome</name>
    <dbReference type="NCBI Taxonomy" id="652676"/>
    <lineage>
        <taxon>unclassified sequences</taxon>
        <taxon>metagenomes</taxon>
        <taxon>ecological metagenomes</taxon>
    </lineage>
</organism>
<dbReference type="CDD" id="cd01895">
    <property type="entry name" value="EngA2"/>
    <property type="match status" value="1"/>
</dbReference>
<dbReference type="PIRSF" id="PIRSF006485">
    <property type="entry name" value="GTP-binding_EngA"/>
    <property type="match status" value="1"/>
</dbReference>
<evidence type="ECO:0000259" key="8">
    <source>
        <dbReference type="PROSITE" id="PS51712"/>
    </source>
</evidence>
<dbReference type="GO" id="GO:0043022">
    <property type="term" value="F:ribosome binding"/>
    <property type="evidence" value="ECO:0007669"/>
    <property type="project" value="TreeGrafter"/>
</dbReference>
<dbReference type="EMBL" id="UOGC01000021">
    <property type="protein sequence ID" value="VAX16030.1"/>
    <property type="molecule type" value="Genomic_DNA"/>
</dbReference>
<dbReference type="NCBIfam" id="TIGR00231">
    <property type="entry name" value="small_GTP"/>
    <property type="match status" value="2"/>
</dbReference>
<dbReference type="InterPro" id="IPR015946">
    <property type="entry name" value="KH_dom-like_a/b"/>
</dbReference>
<dbReference type="InterPro" id="IPR031166">
    <property type="entry name" value="G_ENGA"/>
</dbReference>
<evidence type="ECO:0000256" key="3">
    <source>
        <dbReference type="ARBA" id="ARBA00022517"/>
    </source>
</evidence>
<dbReference type="FunFam" id="3.30.300.20:FF:000004">
    <property type="entry name" value="GTPase Der"/>
    <property type="match status" value="1"/>
</dbReference>
<dbReference type="Pfam" id="PF14714">
    <property type="entry name" value="KH_dom-like"/>
    <property type="match status" value="1"/>
</dbReference>
<keyword evidence="3" id="KW-0690">Ribosome biogenesis</keyword>
<dbReference type="GO" id="GO:0042254">
    <property type="term" value="P:ribosome biogenesis"/>
    <property type="evidence" value="ECO:0007669"/>
    <property type="project" value="UniProtKB-KW"/>
</dbReference>
<evidence type="ECO:0000313" key="9">
    <source>
        <dbReference type="EMBL" id="VAX16030.1"/>
    </source>
</evidence>
<evidence type="ECO:0000256" key="2">
    <source>
        <dbReference type="ARBA" id="ARBA00020953"/>
    </source>
</evidence>
<proteinExistence type="inferred from homology"/>
<dbReference type="PANTHER" id="PTHR43834:SF6">
    <property type="entry name" value="GTPASE DER"/>
    <property type="match status" value="1"/>
</dbReference>
<dbReference type="FunFam" id="3.40.50.300:FF:000040">
    <property type="entry name" value="GTPase Der"/>
    <property type="match status" value="1"/>
</dbReference>
<dbReference type="CDD" id="cd01894">
    <property type="entry name" value="EngA1"/>
    <property type="match status" value="1"/>
</dbReference>
<protein>
    <recommendedName>
        <fullName evidence="2">GTPase Der</fullName>
    </recommendedName>
    <alternativeName>
        <fullName evidence="7">GTP-binding protein EngA</fullName>
    </alternativeName>
</protein>
<dbReference type="SUPFAM" id="SSF52540">
    <property type="entry name" value="P-loop containing nucleoside triphosphate hydrolases"/>
    <property type="match status" value="2"/>
</dbReference>
<dbReference type="PRINTS" id="PR00326">
    <property type="entry name" value="GTP1OBG"/>
</dbReference>
<evidence type="ECO:0000256" key="1">
    <source>
        <dbReference type="ARBA" id="ARBA00008279"/>
    </source>
</evidence>
<evidence type="ECO:0000256" key="6">
    <source>
        <dbReference type="ARBA" id="ARBA00023134"/>
    </source>
</evidence>
<comment type="similarity">
    <text evidence="1">Belongs to the TRAFAC class TrmE-Era-EngA-EngB-Septin-like GTPase superfamily. EngA (Der) GTPase family.</text>
</comment>
<sequence>MFYIAIVGRPNVGKSTLFNKIVGGRPAIVDNTPGVTRDRHIAITERLDHRFGVMDTGGFEPAAEDELLAQTCEQTILAIEEADFIIFVVDGTVGINPLDEEVAKLLRKSNKPVILAVNKMENPRRHDEAFEFSKLGFGDVRPVSAEHSIGIESMLESALESAPKEEQTDDDADETRPIRIAVTGKPNAGKSSLVNRLTGGDRMMVSNIPGTTRDAIDTHLAHDDRRFTLIDTAGIRRKSKVTQKLEKYSVIMAMKAIERADVALLLIDGAEGISVQEAKIAGLIADAGCGVVIVVNKWDIVEKDEKTTLLYEEAIRRQLKFMAYAPIVFVSALTGQRVDKIWNAVEEVFVQYSKRIGTAKINSLVTDFTNRKQAPMYRGRRVKFYYTTQTRACPPTFVIMSNLPEGVNFSYRRYMVNQIRLQAGFEKTPIRILFKKPADRRTDQKRSKTRG</sequence>